<comment type="subcellular location">
    <subcellularLocation>
        <location evidence="1">Membrane</location>
        <topology evidence="1">Multi-pass membrane protein</topology>
    </subcellularLocation>
</comment>
<keyword evidence="4" id="KW-0349">Heme</keyword>
<gene>
    <name evidence="15" type="ORF">HPP92_023767</name>
    <name evidence="14" type="ORF">HPP92_024110</name>
</gene>
<protein>
    <recommendedName>
        <fullName evidence="13">Cytochrome b5 heme-binding domain-containing protein</fullName>
    </recommendedName>
</protein>
<feature type="transmembrane region" description="Helical" evidence="12">
    <location>
        <begin position="113"/>
        <end position="132"/>
    </location>
</feature>
<comment type="caution">
    <text evidence="14">The sequence shown here is derived from an EMBL/GenBank/DDBJ whole genome shotgun (WGS) entry which is preliminary data.</text>
</comment>
<dbReference type="Pfam" id="PF00173">
    <property type="entry name" value="Cyt-b5"/>
    <property type="match status" value="1"/>
</dbReference>
<dbReference type="PANTHER" id="PTHR19353:SF30">
    <property type="entry name" value="DELTA 8-(E)-SPHINGOLIPID DESATURASE"/>
    <property type="match status" value="1"/>
</dbReference>
<evidence type="ECO:0000256" key="5">
    <source>
        <dbReference type="ARBA" id="ARBA00022692"/>
    </source>
</evidence>
<dbReference type="SMART" id="SM01117">
    <property type="entry name" value="Cyt-b5"/>
    <property type="match status" value="1"/>
</dbReference>
<keyword evidence="5 12" id="KW-0812">Transmembrane</keyword>
<dbReference type="Pfam" id="PF00487">
    <property type="entry name" value="FA_desaturase"/>
    <property type="match status" value="1"/>
</dbReference>
<dbReference type="PRINTS" id="PR00363">
    <property type="entry name" value="CYTOCHROMEB5"/>
</dbReference>
<dbReference type="Proteomes" id="UP000636800">
    <property type="component" value="Chromosome 13"/>
</dbReference>
<organism evidence="14 16">
    <name type="scientific">Vanilla planifolia</name>
    <name type="common">Vanilla</name>
    <dbReference type="NCBI Taxonomy" id="51239"/>
    <lineage>
        <taxon>Eukaryota</taxon>
        <taxon>Viridiplantae</taxon>
        <taxon>Streptophyta</taxon>
        <taxon>Embryophyta</taxon>
        <taxon>Tracheophyta</taxon>
        <taxon>Spermatophyta</taxon>
        <taxon>Magnoliopsida</taxon>
        <taxon>Liliopsida</taxon>
        <taxon>Asparagales</taxon>
        <taxon>Orchidaceae</taxon>
        <taxon>Vanilloideae</taxon>
        <taxon>Vanilleae</taxon>
        <taxon>Vanilla</taxon>
    </lineage>
</organism>
<dbReference type="PANTHER" id="PTHR19353">
    <property type="entry name" value="FATTY ACID DESATURASE 2"/>
    <property type="match status" value="1"/>
</dbReference>
<evidence type="ECO:0000313" key="14">
    <source>
        <dbReference type="EMBL" id="KAG0454818.1"/>
    </source>
</evidence>
<dbReference type="GO" id="GO:0046872">
    <property type="term" value="F:metal ion binding"/>
    <property type="evidence" value="ECO:0007669"/>
    <property type="project" value="UniProtKB-KW"/>
</dbReference>
<dbReference type="Gene3D" id="3.10.120.10">
    <property type="entry name" value="Cytochrome b5-like heme/steroid binding domain"/>
    <property type="match status" value="1"/>
</dbReference>
<dbReference type="InterPro" id="IPR001199">
    <property type="entry name" value="Cyt_B5-like_heme/steroid-bd"/>
</dbReference>
<dbReference type="GO" id="GO:0016717">
    <property type="term" value="F:oxidoreductase activity, acting on paired donors, with oxidation of a pair of donors resulting in the reduction of molecular oxygen to two molecules of water"/>
    <property type="evidence" value="ECO:0007669"/>
    <property type="project" value="UniProtKB-ARBA"/>
</dbReference>
<keyword evidence="7 12" id="KW-1133">Transmembrane helix</keyword>
<evidence type="ECO:0000256" key="10">
    <source>
        <dbReference type="ARBA" id="ARBA00023098"/>
    </source>
</evidence>
<keyword evidence="6" id="KW-0479">Metal-binding</keyword>
<dbReference type="PIRSF" id="PIRSF015921">
    <property type="entry name" value="FA_sphinglp_des"/>
    <property type="match status" value="1"/>
</dbReference>
<keyword evidence="10" id="KW-0443">Lipid metabolism</keyword>
<evidence type="ECO:0000256" key="7">
    <source>
        <dbReference type="ARBA" id="ARBA00022989"/>
    </source>
</evidence>
<evidence type="ECO:0000256" key="8">
    <source>
        <dbReference type="ARBA" id="ARBA00023002"/>
    </source>
</evidence>
<feature type="transmembrane region" description="Helical" evidence="12">
    <location>
        <begin position="138"/>
        <end position="159"/>
    </location>
</feature>
<evidence type="ECO:0000259" key="13">
    <source>
        <dbReference type="PROSITE" id="PS50255"/>
    </source>
</evidence>
<comment type="similarity">
    <text evidence="3">Belongs to the fatty acid desaturase type 1 family.</text>
</comment>
<evidence type="ECO:0000256" key="6">
    <source>
        <dbReference type="ARBA" id="ARBA00022723"/>
    </source>
</evidence>
<dbReference type="GO" id="GO:0016020">
    <property type="term" value="C:membrane"/>
    <property type="evidence" value="ECO:0007669"/>
    <property type="project" value="UniProtKB-SubCell"/>
</dbReference>
<dbReference type="Proteomes" id="UP000639772">
    <property type="component" value="Chromosome 13"/>
</dbReference>
<keyword evidence="9" id="KW-0408">Iron</keyword>
<dbReference type="EMBL" id="JADCNL010000013">
    <property type="protein sequence ID" value="KAG0454818.1"/>
    <property type="molecule type" value="Genomic_DNA"/>
</dbReference>
<evidence type="ECO:0000313" key="17">
    <source>
        <dbReference type="Proteomes" id="UP000639772"/>
    </source>
</evidence>
<evidence type="ECO:0000256" key="4">
    <source>
        <dbReference type="ARBA" id="ARBA00022617"/>
    </source>
</evidence>
<evidence type="ECO:0000313" key="16">
    <source>
        <dbReference type="Proteomes" id="UP000636800"/>
    </source>
</evidence>
<dbReference type="OrthoDB" id="260091at2759"/>
<keyword evidence="8" id="KW-0560">Oxidoreductase</keyword>
<keyword evidence="16" id="KW-1185">Reference proteome</keyword>
<evidence type="ECO:0000313" key="15">
    <source>
        <dbReference type="EMBL" id="KAG0455979.1"/>
    </source>
</evidence>
<dbReference type="InterPro" id="IPR036400">
    <property type="entry name" value="Cyt_B5-like_heme/steroid_sf"/>
</dbReference>
<evidence type="ECO:0000256" key="2">
    <source>
        <dbReference type="ARBA" id="ARBA00005189"/>
    </source>
</evidence>
<proteinExistence type="inferred from homology"/>
<dbReference type="CDD" id="cd03506">
    <property type="entry name" value="Delta6-FADS-like"/>
    <property type="match status" value="1"/>
</dbReference>
<dbReference type="InterPro" id="IPR012171">
    <property type="entry name" value="Fatty_acid_desaturase"/>
</dbReference>
<keyword evidence="11 12" id="KW-0472">Membrane</keyword>
<evidence type="ECO:0000256" key="1">
    <source>
        <dbReference type="ARBA" id="ARBA00004141"/>
    </source>
</evidence>
<reference evidence="16 17" key="1">
    <citation type="journal article" date="2020" name="Nat. Food">
        <title>A phased Vanilla planifolia genome enables genetic improvement of flavour and production.</title>
        <authorList>
            <person name="Hasing T."/>
            <person name="Tang H."/>
            <person name="Brym M."/>
            <person name="Khazi F."/>
            <person name="Huang T."/>
            <person name="Chambers A.H."/>
        </authorList>
    </citation>
    <scope>NUCLEOTIDE SEQUENCE [LARGE SCALE GENOMIC DNA]</scope>
    <source>
        <tissue evidence="14">Leaf</tissue>
    </source>
</reference>
<evidence type="ECO:0000256" key="12">
    <source>
        <dbReference type="SAM" id="Phobius"/>
    </source>
</evidence>
<dbReference type="EMBL" id="JADCNM010000013">
    <property type="protein sequence ID" value="KAG0455979.1"/>
    <property type="molecule type" value="Genomic_DNA"/>
</dbReference>
<dbReference type="PROSITE" id="PS50255">
    <property type="entry name" value="CYTOCHROME_B5_2"/>
    <property type="match status" value="1"/>
</dbReference>
<evidence type="ECO:0000256" key="9">
    <source>
        <dbReference type="ARBA" id="ARBA00023004"/>
    </source>
</evidence>
<dbReference type="SUPFAM" id="SSF55856">
    <property type="entry name" value="Cytochrome b5-like heme/steroid binding domain"/>
    <property type="match status" value="1"/>
</dbReference>
<feature type="transmembrane region" description="Helical" evidence="12">
    <location>
        <begin position="179"/>
        <end position="196"/>
    </location>
</feature>
<dbReference type="InterPro" id="IPR005804">
    <property type="entry name" value="FA_desaturase_dom"/>
</dbReference>
<comment type="pathway">
    <text evidence="2">Lipid metabolism.</text>
</comment>
<sequence length="453" mass="51703">MGTEQKKYITLEELQRHRNRSDLWISVDGKVYDVTKWIDDHPGGEIPLLNLAGQEATDPFLAFHPPSSRKLLDRFFVGHLLSFDNDVHQLSKDYRLLVARLSKLGLFEERGHVVRLSLLLMLSLLSAAVYLVCRTTSTWAHLAAGMMVGFLWTQSGWVAHDSGHRDVAAWWAKRVVNRLVQLLSANCLTGVSMVWWKRTHNVHHVACNSLEFDPDLQHVPLFAVSSKLFGSLTSFFYERRMSFDSFAMLLVSHQHLSFYPVMCVARLNLFAQSIVLLLSKRKVPGRFMELVGVMVFWIWYSWLVSCLPSSKERTMFVGACFSVTGIQHILFCLSHFSSSVYVGRPKGEEWCKMQIIGSLNINCPPWMDWFYGGIQFQVEHHLFPRLPRCHLRAVSSAVRELCMKHGLRYESVGFMEANRRTLSTLKAAALQAAKTENASAVKNLVWEAINING</sequence>
<name>A0A835PP43_VANPL</name>
<evidence type="ECO:0000256" key="3">
    <source>
        <dbReference type="ARBA" id="ARBA00009295"/>
    </source>
</evidence>
<feature type="transmembrane region" description="Helical" evidence="12">
    <location>
        <begin position="290"/>
        <end position="308"/>
    </location>
</feature>
<dbReference type="AlphaFoldDB" id="A0A835PP43"/>
<feature type="transmembrane region" description="Helical" evidence="12">
    <location>
        <begin position="258"/>
        <end position="278"/>
    </location>
</feature>
<evidence type="ECO:0000256" key="11">
    <source>
        <dbReference type="ARBA" id="ARBA00023136"/>
    </source>
</evidence>
<accession>A0A835PP43</accession>
<dbReference type="GO" id="GO:0006629">
    <property type="term" value="P:lipid metabolic process"/>
    <property type="evidence" value="ECO:0007669"/>
    <property type="project" value="UniProtKB-KW"/>
</dbReference>
<feature type="transmembrane region" description="Helical" evidence="12">
    <location>
        <begin position="315"/>
        <end position="336"/>
    </location>
</feature>
<feature type="domain" description="Cytochrome b5 heme-binding" evidence="13">
    <location>
        <begin position="6"/>
        <end position="81"/>
    </location>
</feature>